<protein>
    <submittedName>
        <fullName evidence="5">Site-specific integrase</fullName>
    </submittedName>
</protein>
<dbReference type="Proteomes" id="UP000326334">
    <property type="component" value="Chromosome"/>
</dbReference>
<keyword evidence="6" id="KW-1185">Reference proteome</keyword>
<dbReference type="Gene3D" id="1.10.150.130">
    <property type="match status" value="1"/>
</dbReference>
<dbReference type="EMBL" id="CP045007">
    <property type="protein sequence ID" value="QFP79375.1"/>
    <property type="molecule type" value="Genomic_DNA"/>
</dbReference>
<gene>
    <name evidence="5" type="ORF">LG542_03650</name>
</gene>
<evidence type="ECO:0000259" key="4">
    <source>
        <dbReference type="PROSITE" id="PS51898"/>
    </source>
</evidence>
<evidence type="ECO:0000256" key="1">
    <source>
        <dbReference type="ARBA" id="ARBA00008857"/>
    </source>
</evidence>
<dbReference type="Pfam" id="PF00589">
    <property type="entry name" value="Phage_integrase"/>
    <property type="match status" value="1"/>
</dbReference>
<dbReference type="PANTHER" id="PTHR30349">
    <property type="entry name" value="PHAGE INTEGRASE-RELATED"/>
    <property type="match status" value="1"/>
</dbReference>
<reference evidence="5 6" key="1">
    <citation type="submission" date="2019-10" db="EMBL/GenBank/DDBJ databases">
        <title>Genome sequencing of Lactobacillus graminis.</title>
        <authorList>
            <person name="Kim K."/>
        </authorList>
    </citation>
    <scope>NUCLEOTIDE SEQUENCE [LARGE SCALE GENOMIC DNA]</scope>
    <source>
        <strain evidence="5 6">LG542</strain>
    </source>
</reference>
<dbReference type="InterPro" id="IPR002104">
    <property type="entry name" value="Integrase_catalytic"/>
</dbReference>
<proteinExistence type="inferred from homology"/>
<evidence type="ECO:0000313" key="6">
    <source>
        <dbReference type="Proteomes" id="UP000326334"/>
    </source>
</evidence>
<dbReference type="RefSeq" id="WP_057908435.1">
    <property type="nucleotide sequence ID" value="NZ_CP045007.1"/>
</dbReference>
<keyword evidence="2" id="KW-0238">DNA-binding</keyword>
<feature type="domain" description="Tyr recombinase" evidence="4">
    <location>
        <begin position="109"/>
        <end position="301"/>
    </location>
</feature>
<dbReference type="InterPro" id="IPR010998">
    <property type="entry name" value="Integrase_recombinase_N"/>
</dbReference>
<keyword evidence="3" id="KW-0233">DNA recombination</keyword>
<dbReference type="PROSITE" id="PS51898">
    <property type="entry name" value="TYR_RECOMBINASE"/>
    <property type="match status" value="1"/>
</dbReference>
<dbReference type="InterPro" id="IPR050090">
    <property type="entry name" value="Tyrosine_recombinase_XerCD"/>
</dbReference>
<name>A0ABX6CAK1_9LACO</name>
<evidence type="ECO:0000256" key="3">
    <source>
        <dbReference type="ARBA" id="ARBA00023172"/>
    </source>
</evidence>
<dbReference type="CDD" id="cd01189">
    <property type="entry name" value="INT_ICEBs1_C_like"/>
    <property type="match status" value="1"/>
</dbReference>
<sequence>MRRKYLFHEYFEEWMVLYKRGAIKQVTYDKYELTQRQIKNLAPTLLLSDLDRRAYQQLLNDYAATHEHQTTMDFHHQLKSAIYDALDEGYLKKDPTRKAIIKGVVQRRHKMKYLNQGELRRLFGVLNLEDEVNWDYFILLLAKTGLRFGEALGLTPSDFDFRTQQLTIDKTWNYKHYRGGFQSTKNQSSVRKISLDWQIATQFAHLIKDLPEKEPIFIDRTRRTHNDTANHYLERKCKQAQIPVISVHGLRHTHASILLYAGVSLASVAKRLGHANMTTTQKTYLHIIKELDSKDNDKIMQCLMTLN</sequence>
<comment type="similarity">
    <text evidence="1">Belongs to the 'phage' integrase family.</text>
</comment>
<organism evidence="5 6">
    <name type="scientific">Latilactobacillus graminis</name>
    <dbReference type="NCBI Taxonomy" id="60519"/>
    <lineage>
        <taxon>Bacteria</taxon>
        <taxon>Bacillati</taxon>
        <taxon>Bacillota</taxon>
        <taxon>Bacilli</taxon>
        <taxon>Lactobacillales</taxon>
        <taxon>Lactobacillaceae</taxon>
        <taxon>Latilactobacillus</taxon>
    </lineage>
</organism>
<dbReference type="InterPro" id="IPR013762">
    <property type="entry name" value="Integrase-like_cat_sf"/>
</dbReference>
<dbReference type="SUPFAM" id="SSF56349">
    <property type="entry name" value="DNA breaking-rejoining enzymes"/>
    <property type="match status" value="1"/>
</dbReference>
<accession>A0ABX6CAK1</accession>
<dbReference type="InterPro" id="IPR011010">
    <property type="entry name" value="DNA_brk_join_enz"/>
</dbReference>
<dbReference type="PANTHER" id="PTHR30349:SF64">
    <property type="entry name" value="PROPHAGE INTEGRASE INTD-RELATED"/>
    <property type="match status" value="1"/>
</dbReference>
<evidence type="ECO:0000256" key="2">
    <source>
        <dbReference type="ARBA" id="ARBA00023125"/>
    </source>
</evidence>
<dbReference type="Gene3D" id="1.10.443.10">
    <property type="entry name" value="Intergrase catalytic core"/>
    <property type="match status" value="1"/>
</dbReference>
<evidence type="ECO:0000313" key="5">
    <source>
        <dbReference type="EMBL" id="QFP79375.1"/>
    </source>
</evidence>